<dbReference type="PROSITE" id="PS00107">
    <property type="entry name" value="PROTEIN_KINASE_ATP"/>
    <property type="match status" value="1"/>
</dbReference>
<dbReference type="SUPFAM" id="SSF50729">
    <property type="entry name" value="PH domain-like"/>
    <property type="match status" value="1"/>
</dbReference>
<dbReference type="SMART" id="SM00233">
    <property type="entry name" value="PH"/>
    <property type="match status" value="1"/>
</dbReference>
<keyword evidence="5" id="KW-0418">Kinase</keyword>
<keyword evidence="5" id="KW-0723">Serine/threonine-protein kinase</keyword>
<dbReference type="Pfam" id="PF00069">
    <property type="entry name" value="Pkinase"/>
    <property type="match status" value="1"/>
</dbReference>
<dbReference type="AlphaFoldDB" id="A0AAU9JXR9"/>
<dbReference type="Pfam" id="PF00169">
    <property type="entry name" value="PH"/>
    <property type="match status" value="1"/>
</dbReference>
<dbReference type="EMBL" id="CAJZBQ010000054">
    <property type="protein sequence ID" value="CAG9332074.1"/>
    <property type="molecule type" value="Genomic_DNA"/>
</dbReference>
<dbReference type="InterPro" id="IPR000719">
    <property type="entry name" value="Prot_kinase_dom"/>
</dbReference>
<evidence type="ECO:0000259" key="7">
    <source>
        <dbReference type="PROSITE" id="PS50011"/>
    </source>
</evidence>
<dbReference type="InterPro" id="IPR008271">
    <property type="entry name" value="Ser/Thr_kinase_AS"/>
</dbReference>
<dbReference type="GO" id="GO:0004674">
    <property type="term" value="F:protein serine/threonine kinase activity"/>
    <property type="evidence" value="ECO:0007669"/>
    <property type="project" value="UniProtKB-KW"/>
</dbReference>
<keyword evidence="2 4" id="KW-0547">Nucleotide-binding</keyword>
<dbReference type="FunFam" id="3.30.200.20:FF:000042">
    <property type="entry name" value="Aurora kinase A"/>
    <property type="match status" value="1"/>
</dbReference>
<reference evidence="8" key="1">
    <citation type="submission" date="2021-09" db="EMBL/GenBank/DDBJ databases">
        <authorList>
            <consortium name="AG Swart"/>
            <person name="Singh M."/>
            <person name="Singh A."/>
            <person name="Seah K."/>
            <person name="Emmerich C."/>
        </authorList>
    </citation>
    <scope>NUCLEOTIDE SEQUENCE</scope>
    <source>
        <strain evidence="8">ATCC30299</strain>
    </source>
</reference>
<dbReference type="InterPro" id="IPR011009">
    <property type="entry name" value="Kinase-like_dom_sf"/>
</dbReference>
<dbReference type="Gene3D" id="3.30.200.20">
    <property type="entry name" value="Phosphorylase Kinase, domain 1"/>
    <property type="match status" value="1"/>
</dbReference>
<dbReference type="FunFam" id="1.10.510.10:FF:000571">
    <property type="entry name" value="Maternal embryonic leucine zipper kinase"/>
    <property type="match status" value="1"/>
</dbReference>
<evidence type="ECO:0000313" key="8">
    <source>
        <dbReference type="EMBL" id="CAG9332074.1"/>
    </source>
</evidence>
<keyword evidence="9" id="KW-1185">Reference proteome</keyword>
<feature type="domain" description="Protein kinase" evidence="7">
    <location>
        <begin position="133"/>
        <end position="389"/>
    </location>
</feature>
<dbReference type="PROSITE" id="PS50011">
    <property type="entry name" value="PROTEIN_KINASE_DOM"/>
    <property type="match status" value="1"/>
</dbReference>
<feature type="binding site" evidence="4">
    <location>
        <position position="162"/>
    </location>
    <ligand>
        <name>ATP</name>
        <dbReference type="ChEBI" id="CHEBI:30616"/>
    </ligand>
</feature>
<evidence type="ECO:0000259" key="6">
    <source>
        <dbReference type="PROSITE" id="PS50003"/>
    </source>
</evidence>
<keyword evidence="5" id="KW-0808">Transferase</keyword>
<evidence type="ECO:0000256" key="5">
    <source>
        <dbReference type="RuleBase" id="RU000304"/>
    </source>
</evidence>
<dbReference type="CDD" id="cd05117">
    <property type="entry name" value="STKc_CAMK"/>
    <property type="match status" value="1"/>
</dbReference>
<name>A0AAU9JXR9_9CILI</name>
<sequence length="467" mass="53656">MQSLFYEIDKNSNDQFWIPPDINILAESSNIIHGGILTEVKPTGKSHETYFRLTKSYLIGISMSTSEIKKATKLRWKIIEPFLEERKEDNKFGFRICFGNQSQYFYAKSSDDLDKWIDKLSRLAVMTDIENDYKFLKQLGSGAFSIVYLAKDLDNFKQVAIKSFKKSYLNSESRINALKNEIEILSLLDHKNVVKLHKVYESENHVHLVLDYLEGGDLLQRILYKGPFDEKKASKLAYKLLSLLEYFSEMNVVHRDIKLDNILLVSSDKDTDFKLADFNLACVSEGNLTARCGSPGYVAPEILRKIPYGNKVDVFSVGIVLYMILSGHTPFSGRNSKQTLMKNKQCVINFNDQRWRSKTKSAIRAILILTQPDYRIRPSAKEALKFPWFSSFKEGKLVADFGFGSCFVRPPQPNSTRLPDINQVSRRRRVSVDESSRINEINEAIFSGLMNSTKKRVRNLSRPIDED</sequence>
<evidence type="ECO:0000313" key="9">
    <source>
        <dbReference type="Proteomes" id="UP001162131"/>
    </source>
</evidence>
<dbReference type="InterPro" id="IPR001849">
    <property type="entry name" value="PH_domain"/>
</dbReference>
<proteinExistence type="inferred from homology"/>
<dbReference type="SUPFAM" id="SSF56112">
    <property type="entry name" value="Protein kinase-like (PK-like)"/>
    <property type="match status" value="1"/>
</dbReference>
<gene>
    <name evidence="8" type="ORF">BSTOLATCC_MIC55530</name>
</gene>
<organism evidence="8 9">
    <name type="scientific">Blepharisma stoltei</name>
    <dbReference type="NCBI Taxonomy" id="1481888"/>
    <lineage>
        <taxon>Eukaryota</taxon>
        <taxon>Sar</taxon>
        <taxon>Alveolata</taxon>
        <taxon>Ciliophora</taxon>
        <taxon>Postciliodesmatophora</taxon>
        <taxon>Heterotrichea</taxon>
        <taxon>Heterotrichida</taxon>
        <taxon>Blepharismidae</taxon>
        <taxon>Blepharisma</taxon>
    </lineage>
</organism>
<dbReference type="PROSITE" id="PS00108">
    <property type="entry name" value="PROTEIN_KINASE_ST"/>
    <property type="match status" value="1"/>
</dbReference>
<keyword evidence="3 4" id="KW-0067">ATP-binding</keyword>
<evidence type="ECO:0000256" key="4">
    <source>
        <dbReference type="PROSITE-ProRule" id="PRU10141"/>
    </source>
</evidence>
<dbReference type="Gene3D" id="1.10.510.10">
    <property type="entry name" value="Transferase(Phosphotransferase) domain 1"/>
    <property type="match status" value="1"/>
</dbReference>
<dbReference type="PANTHER" id="PTHR24347">
    <property type="entry name" value="SERINE/THREONINE-PROTEIN KINASE"/>
    <property type="match status" value="1"/>
</dbReference>
<feature type="domain" description="PH" evidence="6">
    <location>
        <begin position="30"/>
        <end position="125"/>
    </location>
</feature>
<comment type="subunit">
    <text evidence="1">Monomer.</text>
</comment>
<accession>A0AAU9JXR9</accession>
<dbReference type="InterPro" id="IPR011993">
    <property type="entry name" value="PH-like_dom_sf"/>
</dbReference>
<evidence type="ECO:0008006" key="10">
    <source>
        <dbReference type="Google" id="ProtNLM"/>
    </source>
</evidence>
<dbReference type="InterPro" id="IPR017441">
    <property type="entry name" value="Protein_kinase_ATP_BS"/>
</dbReference>
<dbReference type="PROSITE" id="PS50003">
    <property type="entry name" value="PH_DOMAIN"/>
    <property type="match status" value="1"/>
</dbReference>
<dbReference type="SMART" id="SM00220">
    <property type="entry name" value="S_TKc"/>
    <property type="match status" value="1"/>
</dbReference>
<protein>
    <recommendedName>
        <fullName evidence="10">Protein kinase domain-containing protein</fullName>
    </recommendedName>
</protein>
<dbReference type="GO" id="GO:0005524">
    <property type="term" value="F:ATP binding"/>
    <property type="evidence" value="ECO:0007669"/>
    <property type="project" value="UniProtKB-UniRule"/>
</dbReference>
<dbReference type="Proteomes" id="UP001162131">
    <property type="component" value="Unassembled WGS sequence"/>
</dbReference>
<evidence type="ECO:0000256" key="3">
    <source>
        <dbReference type="ARBA" id="ARBA00022840"/>
    </source>
</evidence>
<comment type="similarity">
    <text evidence="5">Belongs to the protein kinase superfamily.</text>
</comment>
<evidence type="ECO:0000256" key="2">
    <source>
        <dbReference type="ARBA" id="ARBA00022741"/>
    </source>
</evidence>
<comment type="caution">
    <text evidence="8">The sequence shown here is derived from an EMBL/GenBank/DDBJ whole genome shotgun (WGS) entry which is preliminary data.</text>
</comment>
<evidence type="ECO:0000256" key="1">
    <source>
        <dbReference type="ARBA" id="ARBA00011245"/>
    </source>
</evidence>
<dbReference type="Gene3D" id="2.30.29.30">
    <property type="entry name" value="Pleckstrin-homology domain (PH domain)/Phosphotyrosine-binding domain (PTB)"/>
    <property type="match status" value="1"/>
</dbReference>